<feature type="transmembrane region" description="Helical" evidence="8">
    <location>
        <begin position="156"/>
        <end position="173"/>
    </location>
</feature>
<evidence type="ECO:0000313" key="10">
    <source>
        <dbReference type="Proteomes" id="UP000029921"/>
    </source>
</evidence>
<dbReference type="GO" id="GO:0005886">
    <property type="term" value="C:plasma membrane"/>
    <property type="evidence" value="ECO:0007669"/>
    <property type="project" value="TreeGrafter"/>
</dbReference>
<evidence type="ECO:0000256" key="2">
    <source>
        <dbReference type="ARBA" id="ARBA00022692"/>
    </source>
</evidence>
<keyword evidence="5 8" id="KW-0472">Membrane</keyword>
<comment type="caution">
    <text evidence="9">The sequence shown here is derived from an EMBL/GenBank/DDBJ whole genome shotgun (WGS) entry which is preliminary data.</text>
</comment>
<protein>
    <recommendedName>
        <fullName evidence="7">Cell wall polymerase</fullName>
    </recommendedName>
    <alternativeName>
        <fullName evidence="6">Peptidoglycan polymerase</fullName>
    </alternativeName>
</protein>
<evidence type="ECO:0000256" key="6">
    <source>
        <dbReference type="ARBA" id="ARBA00032370"/>
    </source>
</evidence>
<name>A0A4U8SZ66_9HELI</name>
<dbReference type="PANTHER" id="PTHR30474:SF1">
    <property type="entry name" value="PEPTIDOGLYCAN GLYCOSYLTRANSFERASE MRDB"/>
    <property type="match status" value="1"/>
</dbReference>
<dbReference type="PROSITE" id="PS00428">
    <property type="entry name" value="FTSW_RODA_SPOVE"/>
    <property type="match status" value="1"/>
</dbReference>
<feature type="transmembrane region" description="Helical" evidence="8">
    <location>
        <begin position="133"/>
        <end position="150"/>
    </location>
</feature>
<organism evidence="9 10">
    <name type="scientific">Helicobacter magdeburgensis</name>
    <dbReference type="NCBI Taxonomy" id="471858"/>
    <lineage>
        <taxon>Bacteria</taxon>
        <taxon>Pseudomonadati</taxon>
        <taxon>Campylobacterota</taxon>
        <taxon>Epsilonproteobacteria</taxon>
        <taxon>Campylobacterales</taxon>
        <taxon>Helicobacteraceae</taxon>
        <taxon>Helicobacter</taxon>
    </lineage>
</organism>
<dbReference type="PANTHER" id="PTHR30474">
    <property type="entry name" value="CELL CYCLE PROTEIN"/>
    <property type="match status" value="1"/>
</dbReference>
<dbReference type="Proteomes" id="UP000029921">
    <property type="component" value="Unassembled WGS sequence"/>
</dbReference>
<keyword evidence="10" id="KW-1185">Reference proteome</keyword>
<keyword evidence="3" id="KW-0133">Cell shape</keyword>
<dbReference type="GO" id="GO:0008360">
    <property type="term" value="P:regulation of cell shape"/>
    <property type="evidence" value="ECO:0007669"/>
    <property type="project" value="UniProtKB-KW"/>
</dbReference>
<feature type="transmembrane region" description="Helical" evidence="8">
    <location>
        <begin position="41"/>
        <end position="58"/>
    </location>
</feature>
<dbReference type="GO" id="GO:0051301">
    <property type="term" value="P:cell division"/>
    <property type="evidence" value="ECO:0007669"/>
    <property type="project" value="InterPro"/>
</dbReference>
<dbReference type="GO" id="GO:0015648">
    <property type="term" value="F:lipid-linked peptidoglycan transporter activity"/>
    <property type="evidence" value="ECO:0007669"/>
    <property type="project" value="TreeGrafter"/>
</dbReference>
<evidence type="ECO:0000256" key="5">
    <source>
        <dbReference type="ARBA" id="ARBA00023136"/>
    </source>
</evidence>
<feature type="transmembrane region" description="Helical" evidence="8">
    <location>
        <begin position="264"/>
        <end position="290"/>
    </location>
</feature>
<feature type="transmembrane region" description="Helical" evidence="8">
    <location>
        <begin position="12"/>
        <end position="29"/>
    </location>
</feature>
<sequence length="380" mass="42526">MIDRRILAHFDYILLLLILPLVGLSLFLINELDSVLFSKQVKYIALSCGLVFFLFFVPFRKLKSFIAVSYVICLVLLILVHFIGTQKLGAQRWVDIPFTSFSIQPSEIMKIFLMLLLASYIATNPPSKDGYGVKQFCIISSFILVPFVIILKEPDLGTAMVILLTGFGTLFLIGVNKKIWISLGLVVAFLAPVAYVVDPLKDYQKKRIMDFVSDKYPYQVNQALIAIGASGLVGKSKEEATQSQLKFLPYANTDFIFAYFVERFGLFGAFGLLTLFFCLIVYVLSLGFVYERDYFLRAVTGYIAILIFLYVGINVCMVIGLAPVVGIPLPLMSYGGTSFITFMTLFAILENILAFKFIFEYNSTPNARGPLAQLVRALGS</sequence>
<feature type="transmembrane region" description="Helical" evidence="8">
    <location>
        <begin position="339"/>
        <end position="359"/>
    </location>
</feature>
<feature type="transmembrane region" description="Helical" evidence="8">
    <location>
        <begin position="65"/>
        <end position="83"/>
    </location>
</feature>
<evidence type="ECO:0000256" key="7">
    <source>
        <dbReference type="ARBA" id="ARBA00033270"/>
    </source>
</evidence>
<evidence type="ECO:0000256" key="8">
    <source>
        <dbReference type="SAM" id="Phobius"/>
    </source>
</evidence>
<dbReference type="GO" id="GO:0032153">
    <property type="term" value="C:cell division site"/>
    <property type="evidence" value="ECO:0007669"/>
    <property type="project" value="TreeGrafter"/>
</dbReference>
<evidence type="ECO:0000256" key="1">
    <source>
        <dbReference type="ARBA" id="ARBA00004141"/>
    </source>
</evidence>
<proteinExistence type="predicted"/>
<dbReference type="AlphaFoldDB" id="A0A4U8SZ66"/>
<accession>A0A4U8SZ66</accession>
<gene>
    <name evidence="9" type="ORF">LS74_006130</name>
</gene>
<comment type="subcellular location">
    <subcellularLocation>
        <location evidence="1">Membrane</location>
        <topology evidence="1">Multi-pass membrane protein</topology>
    </subcellularLocation>
</comment>
<evidence type="ECO:0000256" key="3">
    <source>
        <dbReference type="ARBA" id="ARBA00022960"/>
    </source>
</evidence>
<evidence type="ECO:0000256" key="4">
    <source>
        <dbReference type="ARBA" id="ARBA00022989"/>
    </source>
</evidence>
<keyword evidence="4 8" id="KW-1133">Transmembrane helix</keyword>
<feature type="transmembrane region" description="Helical" evidence="8">
    <location>
        <begin position="302"/>
        <end position="327"/>
    </location>
</feature>
<reference evidence="9 10" key="1">
    <citation type="journal article" date="2014" name="Genome Announc.">
        <title>Draft genome sequences of eight enterohepatic helicobacter species isolated from both laboratory and wild rodents.</title>
        <authorList>
            <person name="Sheh A."/>
            <person name="Shen Z."/>
            <person name="Fox J.G."/>
        </authorList>
    </citation>
    <scope>NUCLEOTIDE SEQUENCE [LARGE SCALE GENOMIC DNA]</scope>
    <source>
        <strain evidence="9 10">MIT 96-1001</strain>
    </source>
</reference>
<dbReference type="RefSeq" id="WP_138128926.1">
    <property type="nucleotide sequence ID" value="NZ_JRPE02000007.1"/>
</dbReference>
<dbReference type="InterPro" id="IPR018365">
    <property type="entry name" value="Cell_cycle_FtsW-rel_CS"/>
</dbReference>
<feature type="transmembrane region" description="Helical" evidence="8">
    <location>
        <begin position="180"/>
        <end position="197"/>
    </location>
</feature>
<dbReference type="EMBL" id="JRPE02000007">
    <property type="protein sequence ID" value="TLD92326.1"/>
    <property type="molecule type" value="Genomic_DNA"/>
</dbReference>
<feature type="transmembrane region" description="Helical" evidence="8">
    <location>
        <begin position="103"/>
        <end position="121"/>
    </location>
</feature>
<dbReference type="InterPro" id="IPR001182">
    <property type="entry name" value="FtsW/RodA"/>
</dbReference>
<evidence type="ECO:0000313" key="9">
    <source>
        <dbReference type="EMBL" id="TLD92326.1"/>
    </source>
</evidence>
<keyword evidence="2 8" id="KW-0812">Transmembrane</keyword>
<dbReference type="Pfam" id="PF01098">
    <property type="entry name" value="FTSW_RODA_SPOVE"/>
    <property type="match status" value="1"/>
</dbReference>